<dbReference type="SUPFAM" id="SSF53335">
    <property type="entry name" value="S-adenosyl-L-methionine-dependent methyltransferases"/>
    <property type="match status" value="1"/>
</dbReference>
<comment type="similarity">
    <text evidence="4">Belongs to the N(4)/N(6)-methyltransferase family.</text>
</comment>
<dbReference type="RefSeq" id="WP_347298166.1">
    <property type="nucleotide sequence ID" value="NZ_CP142434.1"/>
</dbReference>
<dbReference type="EC" id="2.1.1.-" evidence="4"/>
<dbReference type="SMART" id="SM00470">
    <property type="entry name" value="ParB"/>
    <property type="match status" value="1"/>
</dbReference>
<evidence type="ECO:0000313" key="6">
    <source>
        <dbReference type="EMBL" id="XBC48151.1"/>
    </source>
</evidence>
<dbReference type="GO" id="GO:0005694">
    <property type="term" value="C:chromosome"/>
    <property type="evidence" value="ECO:0007669"/>
    <property type="project" value="TreeGrafter"/>
</dbReference>
<keyword evidence="1 6" id="KW-0489">Methyltransferase</keyword>
<dbReference type="GO" id="GO:0008170">
    <property type="term" value="F:N-methyltransferase activity"/>
    <property type="evidence" value="ECO:0007669"/>
    <property type="project" value="InterPro"/>
</dbReference>
<dbReference type="InterPro" id="IPR001091">
    <property type="entry name" value="RM_Methyltransferase"/>
</dbReference>
<keyword evidence="3" id="KW-0680">Restriction system</keyword>
<evidence type="ECO:0000256" key="2">
    <source>
        <dbReference type="ARBA" id="ARBA00022679"/>
    </source>
</evidence>
<keyword evidence="2" id="KW-0808">Transferase</keyword>
<reference evidence="6" key="1">
    <citation type="submission" date="2023-12" db="EMBL/GenBank/DDBJ databases">
        <title>Dolosigranulum savutii sp. nov. isolated from human upper respiratory samples collected in Botswana.</title>
        <authorList>
            <person name="Kelly M.S."/>
        </authorList>
    </citation>
    <scope>NUCLEOTIDE SEQUENCE</scope>
    <source>
        <strain evidence="6">MSK312</strain>
    </source>
</reference>
<dbReference type="AlphaFoldDB" id="A0AB74TP35"/>
<dbReference type="PRINTS" id="PR00508">
    <property type="entry name" value="S21N4MTFRASE"/>
</dbReference>
<feature type="domain" description="ParB-like N-terminal" evidence="5">
    <location>
        <begin position="9"/>
        <end position="94"/>
    </location>
</feature>
<dbReference type="GO" id="GO:0032259">
    <property type="term" value="P:methylation"/>
    <property type="evidence" value="ECO:0007669"/>
    <property type="project" value="UniProtKB-KW"/>
</dbReference>
<dbReference type="Gene3D" id="3.40.50.150">
    <property type="entry name" value="Vaccinia Virus protein VP39"/>
    <property type="match status" value="1"/>
</dbReference>
<dbReference type="CDD" id="cd16402">
    <property type="entry name" value="ParB_N_like_MT"/>
    <property type="match status" value="1"/>
</dbReference>
<dbReference type="InterPro" id="IPR029063">
    <property type="entry name" value="SAM-dependent_MTases_sf"/>
</dbReference>
<dbReference type="Gene3D" id="3.90.1530.10">
    <property type="entry name" value="Conserved hypothetical protein from pyrococcus furiosus pfu- 392566-001, ParB domain"/>
    <property type="match status" value="1"/>
</dbReference>
<dbReference type="SUPFAM" id="SSF110849">
    <property type="entry name" value="ParB/Sulfiredoxin"/>
    <property type="match status" value="1"/>
</dbReference>
<dbReference type="PIRSF" id="PIRSF036758">
    <property type="entry name" value="Aden_M_ParB"/>
    <property type="match status" value="1"/>
</dbReference>
<dbReference type="Pfam" id="PF01555">
    <property type="entry name" value="N6_N4_Mtase"/>
    <property type="match status" value="1"/>
</dbReference>
<dbReference type="InterPro" id="IPR036086">
    <property type="entry name" value="ParB/Sulfiredoxin_sf"/>
</dbReference>
<evidence type="ECO:0000256" key="1">
    <source>
        <dbReference type="ARBA" id="ARBA00022603"/>
    </source>
</evidence>
<organism evidence="6">
    <name type="scientific">Dolosigranulum savutiense</name>
    <dbReference type="NCBI Taxonomy" id="3110288"/>
    <lineage>
        <taxon>Bacteria</taxon>
        <taxon>Bacillati</taxon>
        <taxon>Bacillota</taxon>
        <taxon>Bacilli</taxon>
        <taxon>Lactobacillales</taxon>
        <taxon>Carnobacteriaceae</taxon>
        <taxon>Dolosigranulum</taxon>
    </lineage>
</organism>
<evidence type="ECO:0000256" key="4">
    <source>
        <dbReference type="RuleBase" id="RU362026"/>
    </source>
</evidence>
<dbReference type="GO" id="GO:0045881">
    <property type="term" value="P:positive regulation of sporulation resulting in formation of a cellular spore"/>
    <property type="evidence" value="ECO:0007669"/>
    <property type="project" value="TreeGrafter"/>
</dbReference>
<dbReference type="GO" id="GO:0003677">
    <property type="term" value="F:DNA binding"/>
    <property type="evidence" value="ECO:0007669"/>
    <property type="project" value="InterPro"/>
</dbReference>
<protein>
    <recommendedName>
        <fullName evidence="4">Methyltransferase</fullName>
        <ecNumber evidence="4">2.1.1.-</ecNumber>
    </recommendedName>
</protein>
<dbReference type="Pfam" id="PF02195">
    <property type="entry name" value="ParB_N"/>
    <property type="match status" value="1"/>
</dbReference>
<dbReference type="InterPro" id="IPR002941">
    <property type="entry name" value="DNA_methylase_N4/N6"/>
</dbReference>
<dbReference type="GO" id="GO:0009307">
    <property type="term" value="P:DNA restriction-modification system"/>
    <property type="evidence" value="ECO:0007669"/>
    <property type="project" value="UniProtKB-KW"/>
</dbReference>
<dbReference type="PANTHER" id="PTHR33375">
    <property type="entry name" value="CHROMOSOME-PARTITIONING PROTEIN PARB-RELATED"/>
    <property type="match status" value="1"/>
</dbReference>
<evidence type="ECO:0000259" key="5">
    <source>
        <dbReference type="SMART" id="SM00470"/>
    </source>
</evidence>
<dbReference type="EMBL" id="CP142434">
    <property type="protein sequence ID" value="XBC48151.1"/>
    <property type="molecule type" value="Genomic_DNA"/>
</dbReference>
<proteinExistence type="inferred from homology"/>
<dbReference type="InterPro" id="IPR050336">
    <property type="entry name" value="Chromosome_partition/occlusion"/>
</dbReference>
<dbReference type="PANTHER" id="PTHR33375:SF1">
    <property type="entry name" value="CHROMOSOME-PARTITIONING PROTEIN PARB-RELATED"/>
    <property type="match status" value="1"/>
</dbReference>
<sequence length="390" mass="44578">MSKHNSNIQMMPIDTVKPYIYNPRVNDQAVDAVARSIEEFGFRSPIVVDESKTIINGHTRLKAAKQLGLEQVPVLLADDLTEEQVRAFRLADNKTAELAEWDDDMLEEELSLLDDIDMSEFGFEEIVEELEVEEDEGFDDELPKEPRAQVGDVYKLGGSRLVCGDSLDPKTYELLCEGEEMDLYLTDPPYNIAYEGKTAEALTIENDDMSDEDFRTFLFEAFTAAGDVMKPGASFYIWHAESEKYNFVGACNDVDWTIRQTLIWNKNQFTLGRQDYQWKHEPCLYGWKPGASHSWYGGYSETTVLDFNKPNKNIEHPTMKPIELFAYLIKNSTKQGDNVLDNFGGSGTTIMACEQLDRHAFVIELDPKYVDVIINRWEEYTGEKAVKLNE</sequence>
<accession>A0AB74TP35</accession>
<dbReference type="InterPro" id="IPR003115">
    <property type="entry name" value="ParB_N"/>
</dbReference>
<evidence type="ECO:0000256" key="3">
    <source>
        <dbReference type="ARBA" id="ARBA00022747"/>
    </source>
</evidence>
<name>A0AB74TP35_9LACT</name>
<dbReference type="GO" id="GO:0007059">
    <property type="term" value="P:chromosome segregation"/>
    <property type="evidence" value="ECO:0007669"/>
    <property type="project" value="TreeGrafter"/>
</dbReference>
<gene>
    <name evidence="6" type="ORF">VUQ09_01815</name>
</gene>
<dbReference type="InterPro" id="IPR015840">
    <property type="entry name" value="DNA_MeTrfase_ParB"/>
</dbReference>